<feature type="region of interest" description="Disordered" evidence="1">
    <location>
        <begin position="1"/>
        <end position="26"/>
    </location>
</feature>
<dbReference type="InterPro" id="IPR045745">
    <property type="entry name" value="HTH_58_Actinobacteria-type"/>
</dbReference>
<dbReference type="EMBL" id="FXTJ01000007">
    <property type="protein sequence ID" value="SMO91164.1"/>
    <property type="molecule type" value="Genomic_DNA"/>
</dbReference>
<gene>
    <name evidence="3" type="ORF">SAMN06273567_10718</name>
</gene>
<dbReference type="Proteomes" id="UP000317484">
    <property type="component" value="Unassembled WGS sequence"/>
</dbReference>
<dbReference type="RefSeq" id="WP_142459660.1">
    <property type="nucleotide sequence ID" value="NZ_FXTJ01000007.1"/>
</dbReference>
<reference evidence="3 4" key="1">
    <citation type="submission" date="2017-05" db="EMBL/GenBank/DDBJ databases">
        <authorList>
            <person name="Varghese N."/>
            <person name="Submissions S."/>
        </authorList>
    </citation>
    <scope>NUCLEOTIDE SEQUENCE [LARGE SCALE GENOMIC DNA]</scope>
    <source>
        <strain evidence="3 4">DSM 46834</strain>
    </source>
</reference>
<organism evidence="3 4">
    <name type="scientific">Geodermatophilus aquaeductus</name>
    <dbReference type="NCBI Taxonomy" id="1564161"/>
    <lineage>
        <taxon>Bacteria</taxon>
        <taxon>Bacillati</taxon>
        <taxon>Actinomycetota</taxon>
        <taxon>Actinomycetes</taxon>
        <taxon>Geodermatophilales</taxon>
        <taxon>Geodermatophilaceae</taxon>
        <taxon>Geodermatophilus</taxon>
    </lineage>
</organism>
<evidence type="ECO:0000259" key="2">
    <source>
        <dbReference type="Pfam" id="PF19575"/>
    </source>
</evidence>
<accession>A0A521F4T3</accession>
<evidence type="ECO:0000256" key="1">
    <source>
        <dbReference type="SAM" id="MobiDB-lite"/>
    </source>
</evidence>
<name>A0A521F4T3_9ACTN</name>
<dbReference type="Gene3D" id="1.10.10.60">
    <property type="entry name" value="Homeodomain-like"/>
    <property type="match status" value="1"/>
</dbReference>
<feature type="domain" description="Helix-turn-helix" evidence="2">
    <location>
        <begin position="31"/>
        <end position="76"/>
    </location>
</feature>
<proteinExistence type="predicted"/>
<evidence type="ECO:0000313" key="4">
    <source>
        <dbReference type="Proteomes" id="UP000317484"/>
    </source>
</evidence>
<evidence type="ECO:0000313" key="3">
    <source>
        <dbReference type="EMBL" id="SMO91164.1"/>
    </source>
</evidence>
<protein>
    <recommendedName>
        <fullName evidence="2">Helix-turn-helix domain-containing protein</fullName>
    </recommendedName>
</protein>
<keyword evidence="4" id="KW-1185">Reference proteome</keyword>
<dbReference type="Pfam" id="PF19575">
    <property type="entry name" value="HTH_58"/>
    <property type="match status" value="1"/>
</dbReference>
<dbReference type="AlphaFoldDB" id="A0A521F4T3"/>
<feature type="compositionally biased region" description="Basic and acidic residues" evidence="1">
    <location>
        <begin position="1"/>
        <end position="11"/>
    </location>
</feature>
<sequence>MPYPPRTEHRPLAAFAGTASPRPDPDVQAQVERFVVEQYASGRSLRELAELTDRSFSAVRKILDRHGVRRRGVGAARLTAEPPTPLTR</sequence>